<keyword evidence="7" id="KW-1185">Reference proteome</keyword>
<dbReference type="PANTHER" id="PTHR30055">
    <property type="entry name" value="HTH-TYPE TRANSCRIPTIONAL REGULATOR RUTR"/>
    <property type="match status" value="1"/>
</dbReference>
<dbReference type="PRINTS" id="PR00455">
    <property type="entry name" value="HTHTETR"/>
</dbReference>
<gene>
    <name evidence="6" type="ORF">QIS96_30960</name>
</gene>
<dbReference type="InterPro" id="IPR047923">
    <property type="entry name" value="ArpA-like"/>
</dbReference>
<dbReference type="PANTHER" id="PTHR30055:SF234">
    <property type="entry name" value="HTH-TYPE TRANSCRIPTIONAL REGULATOR BETI"/>
    <property type="match status" value="1"/>
</dbReference>
<comment type="caution">
    <text evidence="6">The sequence shown here is derived from an EMBL/GenBank/DDBJ whole genome shotgun (WGS) entry which is preliminary data.</text>
</comment>
<evidence type="ECO:0000259" key="5">
    <source>
        <dbReference type="PROSITE" id="PS50977"/>
    </source>
</evidence>
<evidence type="ECO:0000256" key="2">
    <source>
        <dbReference type="ARBA" id="ARBA00023125"/>
    </source>
</evidence>
<dbReference type="InterPro" id="IPR001647">
    <property type="entry name" value="HTH_TetR"/>
</dbReference>
<organism evidence="6 7">
    <name type="scientific">Streptomyces cavernicola</name>
    <dbReference type="NCBI Taxonomy" id="3043613"/>
    <lineage>
        <taxon>Bacteria</taxon>
        <taxon>Bacillati</taxon>
        <taxon>Actinomycetota</taxon>
        <taxon>Actinomycetes</taxon>
        <taxon>Kitasatosporales</taxon>
        <taxon>Streptomycetaceae</taxon>
        <taxon>Streptomyces</taxon>
    </lineage>
</organism>
<evidence type="ECO:0000313" key="6">
    <source>
        <dbReference type="EMBL" id="MDI3408226.1"/>
    </source>
</evidence>
<keyword evidence="2 4" id="KW-0238">DNA-binding</keyword>
<dbReference type="NCBIfam" id="NF041196">
    <property type="entry name" value="ScbR_bind_reg"/>
    <property type="match status" value="1"/>
</dbReference>
<accession>A0ABT6SJ61</accession>
<evidence type="ECO:0000313" key="7">
    <source>
        <dbReference type="Proteomes" id="UP001223978"/>
    </source>
</evidence>
<proteinExistence type="predicted"/>
<dbReference type="PROSITE" id="PS50977">
    <property type="entry name" value="HTH_TETR_2"/>
    <property type="match status" value="1"/>
</dbReference>
<dbReference type="InterPro" id="IPR009057">
    <property type="entry name" value="Homeodomain-like_sf"/>
</dbReference>
<sequence length="204" mass="22145">MAKQERAARTRSQLIAAAADDFSRSGFVRTNLTAISRRARVSTGALYFHFERKEDLAAAVVHEAVDGIRSAVARVHRAPACALQRLIDASHVIAQLLRTDSVVKAGVLLNQEGHGPLPDLRREWHAHIDRLLAEAARENALAPGLSRQSAVDFITASTVGFEALGRDDASWLSRPALASFWALHLPTLATGRILDELQTAGTDD</sequence>
<dbReference type="SUPFAM" id="SSF48498">
    <property type="entry name" value="Tetracyclin repressor-like, C-terminal domain"/>
    <property type="match status" value="1"/>
</dbReference>
<dbReference type="SUPFAM" id="SSF46689">
    <property type="entry name" value="Homeodomain-like"/>
    <property type="match status" value="1"/>
</dbReference>
<dbReference type="EMBL" id="JASCIQ010000042">
    <property type="protein sequence ID" value="MDI3408226.1"/>
    <property type="molecule type" value="Genomic_DNA"/>
</dbReference>
<evidence type="ECO:0000256" key="1">
    <source>
        <dbReference type="ARBA" id="ARBA00023015"/>
    </source>
</evidence>
<reference evidence="6 7" key="1">
    <citation type="submission" date="2023-05" db="EMBL/GenBank/DDBJ databases">
        <title>Draft genome sequence of Streptomyces sp. B-S-A6 isolated from a cave soil in Thailand.</title>
        <authorList>
            <person name="Chamroensaksri N."/>
            <person name="Muangham S."/>
        </authorList>
    </citation>
    <scope>NUCLEOTIDE SEQUENCE [LARGE SCALE GENOMIC DNA]</scope>
    <source>
        <strain evidence="6 7">B-S-A6</strain>
    </source>
</reference>
<feature type="DNA-binding region" description="H-T-H motif" evidence="4">
    <location>
        <begin position="31"/>
        <end position="50"/>
    </location>
</feature>
<name>A0ABT6SJ61_9ACTN</name>
<feature type="domain" description="HTH tetR-type" evidence="5">
    <location>
        <begin position="8"/>
        <end position="68"/>
    </location>
</feature>
<dbReference type="RefSeq" id="WP_282546135.1">
    <property type="nucleotide sequence ID" value="NZ_JASCIQ010000042.1"/>
</dbReference>
<dbReference type="InterPro" id="IPR036271">
    <property type="entry name" value="Tet_transcr_reg_TetR-rel_C_sf"/>
</dbReference>
<dbReference type="Pfam" id="PF00440">
    <property type="entry name" value="TetR_N"/>
    <property type="match status" value="1"/>
</dbReference>
<evidence type="ECO:0000256" key="4">
    <source>
        <dbReference type="PROSITE-ProRule" id="PRU00335"/>
    </source>
</evidence>
<keyword evidence="3" id="KW-0804">Transcription</keyword>
<protein>
    <submittedName>
        <fullName evidence="6">ScbR family autoregulator-binding transcription factor</fullName>
    </submittedName>
</protein>
<evidence type="ECO:0000256" key="3">
    <source>
        <dbReference type="ARBA" id="ARBA00023163"/>
    </source>
</evidence>
<dbReference type="InterPro" id="IPR050109">
    <property type="entry name" value="HTH-type_TetR-like_transc_reg"/>
</dbReference>
<keyword evidence="1" id="KW-0805">Transcription regulation</keyword>
<dbReference type="Proteomes" id="UP001223978">
    <property type="component" value="Unassembled WGS sequence"/>
</dbReference>
<dbReference type="Gene3D" id="1.10.357.10">
    <property type="entry name" value="Tetracycline Repressor, domain 2"/>
    <property type="match status" value="1"/>
</dbReference>